<accession>A0ABQ2GUY4</accession>
<reference evidence="2" key="1">
    <citation type="journal article" date="2019" name="Int. J. Syst. Evol. Microbiol.">
        <title>The Global Catalogue of Microorganisms (GCM) 10K type strain sequencing project: providing services to taxonomists for standard genome sequencing and annotation.</title>
        <authorList>
            <consortium name="The Broad Institute Genomics Platform"/>
            <consortium name="The Broad Institute Genome Sequencing Center for Infectious Disease"/>
            <person name="Wu L."/>
            <person name="Ma J."/>
        </authorList>
    </citation>
    <scope>NUCLEOTIDE SEQUENCE [LARGE SCALE GENOMIC DNA]</scope>
    <source>
        <strain evidence="2">JCM 13501</strain>
    </source>
</reference>
<proteinExistence type="predicted"/>
<evidence type="ECO:0008006" key="3">
    <source>
        <dbReference type="Google" id="ProtNLM"/>
    </source>
</evidence>
<keyword evidence="2" id="KW-1185">Reference proteome</keyword>
<protein>
    <recommendedName>
        <fullName evidence="3">SRPBCC domain-containing protein</fullName>
    </recommendedName>
</protein>
<dbReference type="Proteomes" id="UP000616499">
    <property type="component" value="Unassembled WGS sequence"/>
</dbReference>
<comment type="caution">
    <text evidence="1">The sequence shown here is derived from an EMBL/GenBank/DDBJ whole genome shotgun (WGS) entry which is preliminary data.</text>
</comment>
<gene>
    <name evidence="1" type="ORF">GCM10009425_27160</name>
</gene>
<name>A0ABQ2GUY4_9PSED</name>
<dbReference type="EMBL" id="BMNW01000005">
    <property type="protein sequence ID" value="GGM14651.1"/>
    <property type="molecule type" value="Genomic_DNA"/>
</dbReference>
<evidence type="ECO:0000313" key="2">
    <source>
        <dbReference type="Proteomes" id="UP000616499"/>
    </source>
</evidence>
<sequence length="232" mass="26220">MLARVFRYGSEFSEPIVLLVSQEHPMHLSAEARWFWPVTPDAELIDWFHQRGPWAQPPGGGALKTHHYLKDATQSEMGIKTRDGSAVELKGLVAATWDILETAPFTGPVELWSKWYSETLTLRPHPTVPVKKQRWLRMFTVEQSVVREIALDESESAQEAMPCAGCTLELTQLWVNDRPAGWTLGLEAFGDIPALALQLKAVATHLSVHCPPKWPDATRNHYPGWLKHQVEN</sequence>
<organism evidence="1 2">
    <name type="scientific">Pseudomonas asuensis</name>
    <dbReference type="NCBI Taxonomy" id="1825787"/>
    <lineage>
        <taxon>Bacteria</taxon>
        <taxon>Pseudomonadati</taxon>
        <taxon>Pseudomonadota</taxon>
        <taxon>Gammaproteobacteria</taxon>
        <taxon>Pseudomonadales</taxon>
        <taxon>Pseudomonadaceae</taxon>
        <taxon>Pseudomonas</taxon>
    </lineage>
</organism>
<evidence type="ECO:0000313" key="1">
    <source>
        <dbReference type="EMBL" id="GGM14651.1"/>
    </source>
</evidence>